<name>A0ACC3SUI0_LIPKO</name>
<reference evidence="2" key="1">
    <citation type="journal article" date="2024" name="Front. Bioeng. Biotechnol.">
        <title>Genome-scale model development and genomic sequencing of the oleaginous clade Lipomyces.</title>
        <authorList>
            <person name="Czajka J.J."/>
            <person name="Han Y."/>
            <person name="Kim J."/>
            <person name="Mondo S.J."/>
            <person name="Hofstad B.A."/>
            <person name="Robles A."/>
            <person name="Haridas S."/>
            <person name="Riley R."/>
            <person name="LaButti K."/>
            <person name="Pangilinan J."/>
            <person name="Andreopoulos W."/>
            <person name="Lipzen A."/>
            <person name="Yan J."/>
            <person name="Wang M."/>
            <person name="Ng V."/>
            <person name="Grigoriev I.V."/>
            <person name="Spatafora J.W."/>
            <person name="Magnuson J.K."/>
            <person name="Baker S.E."/>
            <person name="Pomraning K.R."/>
        </authorList>
    </citation>
    <scope>NUCLEOTIDE SEQUENCE [LARGE SCALE GENOMIC DNA]</scope>
    <source>
        <strain evidence="2">CBS 7786</strain>
    </source>
</reference>
<accession>A0ACC3SUI0</accession>
<dbReference type="Proteomes" id="UP001433508">
    <property type="component" value="Unassembled WGS sequence"/>
</dbReference>
<sequence>MANYLEKQISSTGLGTISIRESLSNDAVTSEKKAAVVSSVLVHEREAIIGQIQGSDDMSDILAEDVEFIIEKMATMDAVEALEVLTDALNYYHDDINFPVKTLRRIEALLKGVEYYGQGEMMYDLDVRLEACLIKYHSPYPEVRSVCSPVDDPTMPVETFRVYVIGLFWVAVGGFINQIMNFRQPSISLSSQVIQILVYPCGEFLARVLPAWRLRLGPLSFDLNPGPWTFKEQMLATIIANVGAQPANFNYYSPTIILPMFYGQTWINYGFIVLMGFCCQFFGLGLAGVLRRWAIYPSKAVWPTILPTLQLSRTLLMPETKKKINGWRISKYKIFWIVMWGTLVYFFIPDYLFTALSSFNWMTWIAPQNKHLAFITGSYIGLGINPISSFDWSVISQSAPLVVPFYTVANRYLGTVVAAITLLLMYYTNYMYSAYMPPNTSNVYDRFGKAYNVSRVIVDGKFNETLYKAYSPPYISAGQLMYQSAAYAVYTFGFAYVFLSEWRTVKEAAVGFYRSLKDRKVSTYESYKDPLSVMMRQYEEVPDWWFLIILALSVIVGCLAIHFYPTTTPVWVIVVATLVAVALIVPFMVLYSTTGFFLSMNNLSTILGGYMVPGNGIAPIFTRILGYSLDQQGETFVGDQKLAHYAKIPPRAVFRAQVIAAIVQIFLTSGAMTYLVHGLPDFCSMTNAARFTCPFAHELYADTLLMGVVGPHRTLDFLYPTMKWAFLIGGVVAFPCYAIRKYFPNQFRYFHPVLFLGGFQRWGAQYNLAYYTPGFYVSAFFMYYVRRRYLAWWAKYNYILSCALTAGVAFGGILIFVALQYHPKKLVWWGNTVSRAGVDGAGVATLKSIPERGYFGLPEGTWE</sequence>
<evidence type="ECO:0000313" key="1">
    <source>
        <dbReference type="EMBL" id="KAK9235276.1"/>
    </source>
</evidence>
<protein>
    <submittedName>
        <fullName evidence="1">OPT oligopeptide transporter protein-domain-containing protein</fullName>
    </submittedName>
</protein>
<gene>
    <name evidence="1" type="ORF">V1525DRAFT_275703</name>
</gene>
<feature type="non-terminal residue" evidence="1">
    <location>
        <position position="1"/>
    </location>
</feature>
<proteinExistence type="predicted"/>
<keyword evidence="2" id="KW-1185">Reference proteome</keyword>
<dbReference type="EMBL" id="MU971423">
    <property type="protein sequence ID" value="KAK9235276.1"/>
    <property type="molecule type" value="Genomic_DNA"/>
</dbReference>
<comment type="caution">
    <text evidence="1">The sequence shown here is derived from an EMBL/GenBank/DDBJ whole genome shotgun (WGS) entry which is preliminary data.</text>
</comment>
<organism evidence="1 2">
    <name type="scientific">Lipomyces kononenkoae</name>
    <name type="common">Yeast</name>
    <dbReference type="NCBI Taxonomy" id="34357"/>
    <lineage>
        <taxon>Eukaryota</taxon>
        <taxon>Fungi</taxon>
        <taxon>Dikarya</taxon>
        <taxon>Ascomycota</taxon>
        <taxon>Saccharomycotina</taxon>
        <taxon>Lipomycetes</taxon>
        <taxon>Lipomycetales</taxon>
        <taxon>Lipomycetaceae</taxon>
        <taxon>Lipomyces</taxon>
    </lineage>
</organism>
<evidence type="ECO:0000313" key="2">
    <source>
        <dbReference type="Proteomes" id="UP001433508"/>
    </source>
</evidence>